<dbReference type="PANTHER" id="PTHR37807">
    <property type="entry name" value="OS07G0160300 PROTEIN"/>
    <property type="match status" value="1"/>
</dbReference>
<sequence length="174" mass="20041">MFFLQMSGVPGSGKSTLARQIGKATGAIVIDHDIVKSALLKSLDARNLDVRTTGSVSYDIEWALIDFYLSQGHCVIFDSPCFYQEMLEKGQGLSKKHQANYKYIECYLDDYIEINKRLKTRQRMISQIQEVESEEMLQASIYNSKRPQDTAFIKVDTSRPNQYYIEDVINYLQE</sequence>
<reference evidence="1 2" key="1">
    <citation type="submission" date="2017-11" db="EMBL/GenBank/DDBJ databases">
        <title>Bacillus camelliae sp. nov., isolated from pu'er tea.</title>
        <authorList>
            <person name="Niu L."/>
        </authorList>
    </citation>
    <scope>NUCLEOTIDE SEQUENCE [LARGE SCALE GENOMIC DNA]</scope>
    <source>
        <strain evidence="1 2">7578-1</strain>
    </source>
</reference>
<dbReference type="PANTHER" id="PTHR37807:SF3">
    <property type="entry name" value="OS07G0160300 PROTEIN"/>
    <property type="match status" value="1"/>
</dbReference>
<dbReference type="Gene3D" id="3.40.50.300">
    <property type="entry name" value="P-loop containing nucleotide triphosphate hydrolases"/>
    <property type="match status" value="1"/>
</dbReference>
<dbReference type="EMBL" id="PIQO01000009">
    <property type="protein sequence ID" value="PKR84649.1"/>
    <property type="molecule type" value="Genomic_DNA"/>
</dbReference>
<name>A0A2N3LJC7_9BACI</name>
<dbReference type="Proteomes" id="UP000233440">
    <property type="component" value="Unassembled WGS sequence"/>
</dbReference>
<keyword evidence="2" id="KW-1185">Reference proteome</keyword>
<protein>
    <submittedName>
        <fullName evidence="1">ATP-binding protein</fullName>
    </submittedName>
</protein>
<organism evidence="1 2">
    <name type="scientific">Heyndrickxia camelliae</name>
    <dbReference type="NCBI Taxonomy" id="1707093"/>
    <lineage>
        <taxon>Bacteria</taxon>
        <taxon>Bacillati</taxon>
        <taxon>Bacillota</taxon>
        <taxon>Bacilli</taxon>
        <taxon>Bacillales</taxon>
        <taxon>Bacillaceae</taxon>
        <taxon>Heyndrickxia</taxon>
    </lineage>
</organism>
<proteinExistence type="predicted"/>
<dbReference type="SUPFAM" id="SSF52540">
    <property type="entry name" value="P-loop containing nucleoside triphosphate hydrolases"/>
    <property type="match status" value="1"/>
</dbReference>
<keyword evidence="1" id="KW-0067">ATP-binding</keyword>
<dbReference type="AlphaFoldDB" id="A0A2N3LJC7"/>
<dbReference type="RefSeq" id="WP_101354673.1">
    <property type="nucleotide sequence ID" value="NZ_PIQO01000009.1"/>
</dbReference>
<comment type="caution">
    <text evidence="1">The sequence shown here is derived from an EMBL/GenBank/DDBJ whole genome shotgun (WGS) entry which is preliminary data.</text>
</comment>
<dbReference type="InterPro" id="IPR027417">
    <property type="entry name" value="P-loop_NTPase"/>
</dbReference>
<evidence type="ECO:0000313" key="2">
    <source>
        <dbReference type="Proteomes" id="UP000233440"/>
    </source>
</evidence>
<keyword evidence="1" id="KW-0547">Nucleotide-binding</keyword>
<evidence type="ECO:0000313" key="1">
    <source>
        <dbReference type="EMBL" id="PKR84649.1"/>
    </source>
</evidence>
<gene>
    <name evidence="1" type="ORF">CWO92_13130</name>
</gene>
<accession>A0A2N3LJC7</accession>
<dbReference type="Pfam" id="PF13671">
    <property type="entry name" value="AAA_33"/>
    <property type="match status" value="1"/>
</dbReference>
<dbReference type="GO" id="GO:0005524">
    <property type="term" value="F:ATP binding"/>
    <property type="evidence" value="ECO:0007669"/>
    <property type="project" value="UniProtKB-KW"/>
</dbReference>
<dbReference type="OrthoDB" id="3819922at2"/>